<protein>
    <recommendedName>
        <fullName evidence="3">ParE-like toxin of type II ParDE toxin-antitoxin system</fullName>
    </recommendedName>
</protein>
<evidence type="ECO:0008006" key="3">
    <source>
        <dbReference type="Google" id="ProtNLM"/>
    </source>
</evidence>
<dbReference type="InterPro" id="IPR035093">
    <property type="entry name" value="RelE/ParE_toxin_dom_sf"/>
</dbReference>
<accession>A0A328WNH4</accession>
<sequence>MLKMLVDTLFTIGKKLSIFPERNPIDPIFKSENIRFFPKWNFKIVYKIEPERVFILDVFSSRQNLNI</sequence>
<dbReference type="AlphaFoldDB" id="A0A328WNH4"/>
<organism evidence="1 2">
    <name type="scientific">Flavobacterium lacus</name>
    <dbReference type="NCBI Taxonomy" id="1353778"/>
    <lineage>
        <taxon>Bacteria</taxon>
        <taxon>Pseudomonadati</taxon>
        <taxon>Bacteroidota</taxon>
        <taxon>Flavobacteriia</taxon>
        <taxon>Flavobacteriales</taxon>
        <taxon>Flavobacteriaceae</taxon>
        <taxon>Flavobacterium</taxon>
    </lineage>
</organism>
<dbReference type="Gene3D" id="3.30.2310.20">
    <property type="entry name" value="RelE-like"/>
    <property type="match status" value="1"/>
</dbReference>
<name>A0A328WNH4_9FLAO</name>
<proteinExistence type="predicted"/>
<keyword evidence="2" id="KW-1185">Reference proteome</keyword>
<gene>
    <name evidence="1" type="ORF">B0I10_11690</name>
</gene>
<evidence type="ECO:0000313" key="1">
    <source>
        <dbReference type="EMBL" id="RAR46686.1"/>
    </source>
</evidence>
<dbReference type="EMBL" id="QLSV01000016">
    <property type="protein sequence ID" value="RAR46686.1"/>
    <property type="molecule type" value="Genomic_DNA"/>
</dbReference>
<reference evidence="1 2" key="1">
    <citation type="submission" date="2018-06" db="EMBL/GenBank/DDBJ databases">
        <title>Genomic Encyclopedia of Type Strains, Phase III (KMG-III): the genomes of soil and plant-associated and newly described type strains.</title>
        <authorList>
            <person name="Whitman W."/>
        </authorList>
    </citation>
    <scope>NUCLEOTIDE SEQUENCE [LARGE SCALE GENOMIC DNA]</scope>
    <source>
        <strain evidence="1 2">CGMCC 1.12504</strain>
    </source>
</reference>
<dbReference type="Proteomes" id="UP000249518">
    <property type="component" value="Unassembled WGS sequence"/>
</dbReference>
<comment type="caution">
    <text evidence="1">The sequence shown here is derived from an EMBL/GenBank/DDBJ whole genome shotgun (WGS) entry which is preliminary data.</text>
</comment>
<evidence type="ECO:0000313" key="2">
    <source>
        <dbReference type="Proteomes" id="UP000249518"/>
    </source>
</evidence>